<evidence type="ECO:0000313" key="1">
    <source>
        <dbReference type="EMBL" id="MCI51061.1"/>
    </source>
</evidence>
<dbReference type="EMBL" id="LXQA010426209">
    <property type="protein sequence ID" value="MCI51061.1"/>
    <property type="molecule type" value="Genomic_DNA"/>
</dbReference>
<evidence type="ECO:0000313" key="2">
    <source>
        <dbReference type="Proteomes" id="UP000265520"/>
    </source>
</evidence>
<comment type="caution">
    <text evidence="1">The sequence shown here is derived from an EMBL/GenBank/DDBJ whole genome shotgun (WGS) entry which is preliminary data.</text>
</comment>
<protein>
    <submittedName>
        <fullName evidence="1">Uncharacterized protein</fullName>
    </submittedName>
</protein>
<reference evidence="1 2" key="1">
    <citation type="journal article" date="2018" name="Front. Plant Sci.">
        <title>Red Clover (Trifolium pratense) and Zigzag Clover (T. medium) - A Picture of Genomic Similarities and Differences.</title>
        <authorList>
            <person name="Dluhosova J."/>
            <person name="Istvanek J."/>
            <person name="Nedelnik J."/>
            <person name="Repkova J."/>
        </authorList>
    </citation>
    <scope>NUCLEOTIDE SEQUENCE [LARGE SCALE GENOMIC DNA]</scope>
    <source>
        <strain evidence="2">cv. 10/8</strain>
        <tissue evidence="1">Leaf</tissue>
    </source>
</reference>
<keyword evidence="2" id="KW-1185">Reference proteome</keyword>
<name>A0A392SQC0_9FABA</name>
<sequence length="64" mass="6923">MVVVVQGAAFALCTIVSLNFGRLGVGGLEANPLWGWFRARLSSSFTVISAYWIDLGIDYQKGIS</sequence>
<organism evidence="1 2">
    <name type="scientific">Trifolium medium</name>
    <dbReference type="NCBI Taxonomy" id="97028"/>
    <lineage>
        <taxon>Eukaryota</taxon>
        <taxon>Viridiplantae</taxon>
        <taxon>Streptophyta</taxon>
        <taxon>Embryophyta</taxon>
        <taxon>Tracheophyta</taxon>
        <taxon>Spermatophyta</taxon>
        <taxon>Magnoliopsida</taxon>
        <taxon>eudicotyledons</taxon>
        <taxon>Gunneridae</taxon>
        <taxon>Pentapetalae</taxon>
        <taxon>rosids</taxon>
        <taxon>fabids</taxon>
        <taxon>Fabales</taxon>
        <taxon>Fabaceae</taxon>
        <taxon>Papilionoideae</taxon>
        <taxon>50 kb inversion clade</taxon>
        <taxon>NPAAA clade</taxon>
        <taxon>Hologalegina</taxon>
        <taxon>IRL clade</taxon>
        <taxon>Trifolieae</taxon>
        <taxon>Trifolium</taxon>
    </lineage>
</organism>
<dbReference type="AlphaFoldDB" id="A0A392SQC0"/>
<accession>A0A392SQC0</accession>
<dbReference type="Proteomes" id="UP000265520">
    <property type="component" value="Unassembled WGS sequence"/>
</dbReference>
<proteinExistence type="predicted"/>